<proteinExistence type="predicted"/>
<feature type="compositionally biased region" description="Polar residues" evidence="1">
    <location>
        <begin position="29"/>
        <end position="38"/>
    </location>
</feature>
<reference evidence="2" key="1">
    <citation type="submission" date="2021-02" db="EMBL/GenBank/DDBJ databases">
        <authorList>
            <person name="Nowell W R."/>
        </authorList>
    </citation>
    <scope>NUCLEOTIDE SEQUENCE</scope>
</reference>
<gene>
    <name evidence="2" type="ORF">SMN809_LOCUS51663</name>
</gene>
<dbReference type="AlphaFoldDB" id="A0A8S3C9E7"/>
<name>A0A8S3C9E7_9BILA</name>
<evidence type="ECO:0000313" key="2">
    <source>
        <dbReference type="EMBL" id="CAF4899151.1"/>
    </source>
</evidence>
<feature type="region of interest" description="Disordered" evidence="1">
    <location>
        <begin position="17"/>
        <end position="73"/>
    </location>
</feature>
<dbReference type="EMBL" id="CAJOBI010173641">
    <property type="protein sequence ID" value="CAF4899151.1"/>
    <property type="molecule type" value="Genomic_DNA"/>
</dbReference>
<accession>A0A8S3C9E7</accession>
<evidence type="ECO:0000256" key="1">
    <source>
        <dbReference type="SAM" id="MobiDB-lite"/>
    </source>
</evidence>
<protein>
    <submittedName>
        <fullName evidence="2">Uncharacterized protein</fullName>
    </submittedName>
</protein>
<feature type="compositionally biased region" description="Polar residues" evidence="1">
    <location>
        <begin position="54"/>
        <end position="73"/>
    </location>
</feature>
<organism evidence="2 3">
    <name type="scientific">Rotaria magnacalcarata</name>
    <dbReference type="NCBI Taxonomy" id="392030"/>
    <lineage>
        <taxon>Eukaryota</taxon>
        <taxon>Metazoa</taxon>
        <taxon>Spiralia</taxon>
        <taxon>Gnathifera</taxon>
        <taxon>Rotifera</taxon>
        <taxon>Eurotatoria</taxon>
        <taxon>Bdelloidea</taxon>
        <taxon>Philodinida</taxon>
        <taxon>Philodinidae</taxon>
        <taxon>Rotaria</taxon>
    </lineage>
</organism>
<evidence type="ECO:0000313" key="3">
    <source>
        <dbReference type="Proteomes" id="UP000676336"/>
    </source>
</evidence>
<sequence length="73" mass="8410">MRYEFLTKYYHFFFAGPETTTDTDNDNDLLQSTSTTRPSYPVNIIPTDKKSENKSIQNSTQNLLSTPNQLTND</sequence>
<feature type="non-terminal residue" evidence="2">
    <location>
        <position position="73"/>
    </location>
</feature>
<dbReference type="Proteomes" id="UP000676336">
    <property type="component" value="Unassembled WGS sequence"/>
</dbReference>
<comment type="caution">
    <text evidence="2">The sequence shown here is derived from an EMBL/GenBank/DDBJ whole genome shotgun (WGS) entry which is preliminary data.</text>
</comment>